<organism evidence="11 12">
    <name type="scientific">Brachybacterium halotolerans</name>
    <dbReference type="NCBI Taxonomy" id="2795215"/>
    <lineage>
        <taxon>Bacteria</taxon>
        <taxon>Bacillati</taxon>
        <taxon>Actinomycetota</taxon>
        <taxon>Actinomycetes</taxon>
        <taxon>Micrococcales</taxon>
        <taxon>Dermabacteraceae</taxon>
        <taxon>Brachybacterium</taxon>
    </lineage>
</organism>
<keyword evidence="4" id="KW-0274">FAD</keyword>
<dbReference type="PANTHER" id="PTHR10909">
    <property type="entry name" value="ELECTRON TRANSPORT OXIDOREDUCTASE"/>
    <property type="match status" value="1"/>
</dbReference>
<dbReference type="SUPFAM" id="SSF56645">
    <property type="entry name" value="Acyl-CoA dehydrogenase NM domain-like"/>
    <property type="match status" value="1"/>
</dbReference>
<comment type="cofactor">
    <cofactor evidence="1">
        <name>FAD</name>
        <dbReference type="ChEBI" id="CHEBI:57692"/>
    </cofactor>
</comment>
<evidence type="ECO:0000259" key="7">
    <source>
        <dbReference type="Pfam" id="PF01756"/>
    </source>
</evidence>
<feature type="domain" description="Acyl-CoA oxidase/dehydrogenase middle" evidence="8">
    <location>
        <begin position="187"/>
        <end position="299"/>
    </location>
</feature>
<feature type="domain" description="Acyl-CoA oxidase C-alpha1" evidence="10">
    <location>
        <begin position="335"/>
        <end position="494"/>
    </location>
</feature>
<comment type="similarity">
    <text evidence="2">Belongs to the acyl-CoA oxidase family.</text>
</comment>
<evidence type="ECO:0000256" key="1">
    <source>
        <dbReference type="ARBA" id="ARBA00001974"/>
    </source>
</evidence>
<keyword evidence="12" id="KW-1185">Reference proteome</keyword>
<evidence type="ECO:0000259" key="9">
    <source>
        <dbReference type="Pfam" id="PF02771"/>
    </source>
</evidence>
<proteinExistence type="inferred from homology"/>
<dbReference type="InterPro" id="IPR013786">
    <property type="entry name" value="AcylCoA_DH/ox_N"/>
</dbReference>
<evidence type="ECO:0000259" key="10">
    <source>
        <dbReference type="Pfam" id="PF22924"/>
    </source>
</evidence>
<evidence type="ECO:0000313" key="11">
    <source>
        <dbReference type="EMBL" id="MBK0331198.1"/>
    </source>
</evidence>
<comment type="caution">
    <text evidence="11">The sequence shown here is derived from an EMBL/GenBank/DDBJ whole genome shotgun (WGS) entry which is preliminary data.</text>
</comment>
<dbReference type="Gene3D" id="1.20.140.10">
    <property type="entry name" value="Butyryl-CoA Dehydrogenase, subunit A, domain 3"/>
    <property type="match status" value="2"/>
</dbReference>
<dbReference type="InterPro" id="IPR037069">
    <property type="entry name" value="AcylCoA_DH/ox_N_sf"/>
</dbReference>
<dbReference type="InterPro" id="IPR046373">
    <property type="entry name" value="Acyl-CoA_Oxase/DH_mid-dom_sf"/>
</dbReference>
<feature type="region of interest" description="Disordered" evidence="6">
    <location>
        <begin position="712"/>
        <end position="745"/>
    </location>
</feature>
<accession>A0ABS1B967</accession>
<evidence type="ECO:0000256" key="5">
    <source>
        <dbReference type="ARBA" id="ARBA00023002"/>
    </source>
</evidence>
<dbReference type="Proteomes" id="UP000612352">
    <property type="component" value="Unassembled WGS sequence"/>
</dbReference>
<dbReference type="Gene3D" id="1.10.540.10">
    <property type="entry name" value="Acyl-CoA dehydrogenase/oxidase, N-terminal domain"/>
    <property type="match status" value="1"/>
</dbReference>
<protein>
    <submittedName>
        <fullName evidence="11">Acyl-CoA dehydrogenase family protein</fullName>
    </submittedName>
</protein>
<dbReference type="PIRSF" id="PIRSF000168">
    <property type="entry name" value="Acyl-CoA_oxidase"/>
    <property type="match status" value="1"/>
</dbReference>
<evidence type="ECO:0000313" key="12">
    <source>
        <dbReference type="Proteomes" id="UP000612352"/>
    </source>
</evidence>
<dbReference type="InterPro" id="IPR055060">
    <property type="entry name" value="ACOX_C_alpha1"/>
</dbReference>
<keyword evidence="3" id="KW-0285">Flavoprotein</keyword>
<feature type="compositionally biased region" description="Basic and acidic residues" evidence="6">
    <location>
        <begin position="722"/>
        <end position="739"/>
    </location>
</feature>
<dbReference type="Pfam" id="PF02771">
    <property type="entry name" value="Acyl-CoA_dh_N"/>
    <property type="match status" value="1"/>
</dbReference>
<evidence type="ECO:0000256" key="3">
    <source>
        <dbReference type="ARBA" id="ARBA00022630"/>
    </source>
</evidence>
<dbReference type="RefSeq" id="WP_200501852.1">
    <property type="nucleotide sequence ID" value="NZ_JAEDAJ010000003.1"/>
</dbReference>
<dbReference type="Pfam" id="PF01756">
    <property type="entry name" value="ACOX"/>
    <property type="match status" value="1"/>
</dbReference>
<feature type="domain" description="Acyl-CoA dehydrogenase/oxidase N-terminal" evidence="9">
    <location>
        <begin position="105"/>
        <end position="181"/>
    </location>
</feature>
<keyword evidence="5" id="KW-0560">Oxidoreductase</keyword>
<feature type="region of interest" description="Disordered" evidence="6">
    <location>
        <begin position="1"/>
        <end position="59"/>
    </location>
</feature>
<evidence type="ECO:0000256" key="6">
    <source>
        <dbReference type="SAM" id="MobiDB-lite"/>
    </source>
</evidence>
<feature type="domain" description="Acyl-CoA oxidase C-terminal" evidence="7">
    <location>
        <begin position="561"/>
        <end position="691"/>
    </location>
</feature>
<dbReference type="InterPro" id="IPR006091">
    <property type="entry name" value="Acyl-CoA_Oxase/DH_mid-dom"/>
</dbReference>
<reference evidence="11 12" key="1">
    <citation type="submission" date="2020-12" db="EMBL/GenBank/DDBJ databases">
        <title>Brachybacterium sp. MASK1Z-5, whole genome shotgun sequence.</title>
        <authorList>
            <person name="Tuo L."/>
        </authorList>
    </citation>
    <scope>NUCLEOTIDE SEQUENCE [LARGE SCALE GENOMIC DNA]</scope>
    <source>
        <strain evidence="11 12">MASK1Z-5</strain>
    </source>
</reference>
<dbReference type="InterPro" id="IPR002655">
    <property type="entry name" value="Acyl-CoA_oxidase_C"/>
</dbReference>
<evidence type="ECO:0000256" key="4">
    <source>
        <dbReference type="ARBA" id="ARBA00022827"/>
    </source>
</evidence>
<dbReference type="Gene3D" id="2.40.110.10">
    <property type="entry name" value="Butyryl-CoA Dehydrogenase, subunit A, domain 2"/>
    <property type="match status" value="1"/>
</dbReference>
<gene>
    <name evidence="11" type="ORF">I8D64_07255</name>
</gene>
<name>A0ABS1B967_9MICO</name>
<dbReference type="InterPro" id="IPR012258">
    <property type="entry name" value="Acyl-CoA_oxidase"/>
</dbReference>
<dbReference type="Pfam" id="PF02770">
    <property type="entry name" value="Acyl-CoA_dh_M"/>
    <property type="match status" value="1"/>
</dbReference>
<dbReference type="SUPFAM" id="SSF47203">
    <property type="entry name" value="Acyl-CoA dehydrogenase C-terminal domain-like"/>
    <property type="match status" value="2"/>
</dbReference>
<feature type="compositionally biased region" description="Low complexity" evidence="6">
    <location>
        <begin position="34"/>
        <end position="47"/>
    </location>
</feature>
<dbReference type="InterPro" id="IPR036250">
    <property type="entry name" value="AcylCo_DH-like_C"/>
</dbReference>
<evidence type="ECO:0000256" key="2">
    <source>
        <dbReference type="ARBA" id="ARBA00006288"/>
    </source>
</evidence>
<dbReference type="EMBL" id="JAEDAJ010000003">
    <property type="protein sequence ID" value="MBK0331198.1"/>
    <property type="molecule type" value="Genomic_DNA"/>
</dbReference>
<sequence>MTTSTQNHTQNPIDPADPAQGPTQGAATGPTPGSTAGRAATRSATPTGPIPVPRDGDPRLDVGAVTRALLGTWAETRLEARERAARPEMHRPLDASVAEHRDRVFGQLRTLAEEQVSLPMLPEHLGGPNDNGANVAGFEELVVADPSLQIKAGVQWGLFTSAIVQLGDEDQQRRWVPGAMSLEIPGAFAMTEIGHGSDVQSLGTTATFDPEGGDDGEWVIHTPFRAATKDYLGNAAVHARAATVFARLITRGVDHGVHCFYVPVRDEAGEMLPGVRSEDDGEKGGLNGIDNGRLAFDHVRVPRTNLLNRYGDVAPDGAYSSPIESPGRRFFTMLGTLVQGRVSLDGSANRASQLALTIALTYASQRRQFTAASPTQETVLLDYQSHLARLLPKLAATYAGAFAHEQLLQAFDDVFSGRGDTPEGREDLETLAAALKPTSTRLALDTIQECREACGGQGFMAENQLVGLHQDLDVYATFEGDNTVLLQLVAKRLLADYTSELRSVDRAGIGRFIAQRADVLAHRHTPWGRLVQTASDAGNARRSSETLRQADVQEHLLAERARVKVEEVALALRPGARMDPADAAALVNKHQVEMLDAARAHADLVRWRAFTAGIESLEDKGSREILTDVRDLFGLSLLQDDLAWYLLNGQLSAQRGRQVSADIKRLLWRLRPHVLDLVDAFDVRPGHVRAPIALGAEQERQDEAAAFFRAQRASADAPVSEKALRAKEKAEKRARDKQAQKGARR</sequence>
<feature type="compositionally biased region" description="Polar residues" evidence="6">
    <location>
        <begin position="1"/>
        <end position="12"/>
    </location>
</feature>
<dbReference type="Pfam" id="PF22924">
    <property type="entry name" value="ACOX_C_alpha1"/>
    <property type="match status" value="1"/>
</dbReference>
<dbReference type="InterPro" id="IPR009100">
    <property type="entry name" value="AcylCoA_DH/oxidase_NM_dom_sf"/>
</dbReference>
<evidence type="ECO:0000259" key="8">
    <source>
        <dbReference type="Pfam" id="PF02770"/>
    </source>
</evidence>